<evidence type="ECO:0000313" key="2">
    <source>
        <dbReference type="Proteomes" id="UP000732378"/>
    </source>
</evidence>
<name>A0ABS2M527_9ACTN</name>
<dbReference type="RefSeq" id="WP_193668793.1">
    <property type="nucleotide sequence ID" value="NZ_JACDTV010000006.1"/>
</dbReference>
<dbReference type="SUPFAM" id="SSF52799">
    <property type="entry name" value="(Phosphotyrosine protein) phosphatases II"/>
    <property type="match status" value="1"/>
</dbReference>
<dbReference type="PROSITE" id="PS00383">
    <property type="entry name" value="TYR_PHOSPHATASE_1"/>
    <property type="match status" value="1"/>
</dbReference>
<protein>
    <recommendedName>
        <fullName evidence="3">Tyrosine-protein phosphatase</fullName>
    </recommendedName>
</protein>
<dbReference type="Proteomes" id="UP000732378">
    <property type="component" value="Unassembled WGS sequence"/>
</dbReference>
<comment type="caution">
    <text evidence="1">The sequence shown here is derived from an EMBL/GenBank/DDBJ whole genome shotgun (WGS) entry which is preliminary data.</text>
</comment>
<dbReference type="InterPro" id="IPR016130">
    <property type="entry name" value="Tyr_Pase_AS"/>
</dbReference>
<evidence type="ECO:0008006" key="3">
    <source>
        <dbReference type="Google" id="ProtNLM"/>
    </source>
</evidence>
<dbReference type="InterPro" id="IPR026893">
    <property type="entry name" value="Tyr/Ser_Pase_IphP-type"/>
</dbReference>
<gene>
    <name evidence="1" type="ORF">JOE61_000102</name>
</gene>
<dbReference type="EMBL" id="JAFBBZ010000001">
    <property type="protein sequence ID" value="MBM7506288.1"/>
    <property type="molecule type" value="Genomic_DNA"/>
</dbReference>
<dbReference type="Gene3D" id="3.90.190.10">
    <property type="entry name" value="Protein tyrosine phosphatase superfamily"/>
    <property type="match status" value="1"/>
</dbReference>
<sequence>MAAVQDGSLPWEGARNLADLGGLPLHDGGRTAYGIVWRSGAPDDVSAQGWTDARAAGLRRIVDLRNAVEREQQVTPEGVDVVHAPTEDPDDEDFLAECGPWLDHPRSWAPNLGRYPDKIAHAMTAVSEADGGVLLHCAGGRDRTGMIGSLLLVLAGVGVEGLLLNYERGFRGAAAHRGHTMAYDATTGAWAPDRPDADRDPDELERAIEARRPALREWYATFDVTGYLEEAGVDALLLRRLGDRLRGSEPSKQH</sequence>
<organism evidence="1 2">
    <name type="scientific">Nocardioides salarius</name>
    <dbReference type="NCBI Taxonomy" id="374513"/>
    <lineage>
        <taxon>Bacteria</taxon>
        <taxon>Bacillati</taxon>
        <taxon>Actinomycetota</taxon>
        <taxon>Actinomycetes</taxon>
        <taxon>Propionibacteriales</taxon>
        <taxon>Nocardioidaceae</taxon>
        <taxon>Nocardioides</taxon>
    </lineage>
</organism>
<accession>A0ABS2M527</accession>
<dbReference type="Pfam" id="PF13350">
    <property type="entry name" value="Y_phosphatase3"/>
    <property type="match status" value="1"/>
</dbReference>
<keyword evidence="2" id="KW-1185">Reference proteome</keyword>
<reference evidence="1 2" key="1">
    <citation type="submission" date="2021-01" db="EMBL/GenBank/DDBJ databases">
        <title>Sequencing the genomes of 1000 actinobacteria strains.</title>
        <authorList>
            <person name="Klenk H.-P."/>
        </authorList>
    </citation>
    <scope>NUCLEOTIDE SEQUENCE [LARGE SCALE GENOMIC DNA]</scope>
    <source>
        <strain evidence="1 2">DSM 18239</strain>
    </source>
</reference>
<evidence type="ECO:0000313" key="1">
    <source>
        <dbReference type="EMBL" id="MBM7506288.1"/>
    </source>
</evidence>
<dbReference type="InterPro" id="IPR029021">
    <property type="entry name" value="Prot-tyrosine_phosphatase-like"/>
</dbReference>
<proteinExistence type="predicted"/>